<evidence type="ECO:0000313" key="3">
    <source>
        <dbReference type="Proteomes" id="UP000576393"/>
    </source>
</evidence>
<dbReference type="Pfam" id="PF03009">
    <property type="entry name" value="GDPD"/>
    <property type="match status" value="1"/>
</dbReference>
<sequence length="346" mass="38001">MSQPERPRRSRRAPRSRPAWPFRLARSLPVRVVLVAAVTLAAFAYSNNGSWRARGKGEPLLLAHRGLAQTFGFEGITNETCTAERIHPPEHSYLENTLASMRAAFKAGADMVEFDVQVTRDRRIAVFHDATLECRTDGRGKVRDHTLAELRRLDIGYGYTADGGATHPFRGKGVGRMPALEQVLAAFPERKLLIHVKSDVAADGDLLAGRLATLPPKRLAALTVYGGDRPVAALAARLPAVQVMSKALMMDCLKRYLAVGWTGSVPDACAGLELHIPEKYGRWLWGWPNLFVERMRARGTRVIVVAGSGDFSEGFDAPADLSRLPEGYTGGVWTNRIDVVAPLLDR</sequence>
<dbReference type="InterPro" id="IPR017946">
    <property type="entry name" value="PLC-like_Pdiesterase_TIM-brl"/>
</dbReference>
<dbReference type="Gene3D" id="3.20.20.190">
    <property type="entry name" value="Phosphatidylinositol (PI) phosphodiesterase"/>
    <property type="match status" value="1"/>
</dbReference>
<dbReference type="PANTHER" id="PTHR43805:SF1">
    <property type="entry name" value="GP-PDE DOMAIN-CONTAINING PROTEIN"/>
    <property type="match status" value="1"/>
</dbReference>
<reference evidence="2 3" key="1">
    <citation type="submission" date="2020-07" db="EMBL/GenBank/DDBJ databases">
        <title>Sequencing the genomes of 1000 actinobacteria strains.</title>
        <authorList>
            <person name="Klenk H.-P."/>
        </authorList>
    </citation>
    <scope>NUCLEOTIDE SEQUENCE [LARGE SCALE GENOMIC DNA]</scope>
    <source>
        <strain evidence="2 3">DSM 45763</strain>
    </source>
</reference>
<evidence type="ECO:0000259" key="1">
    <source>
        <dbReference type="PROSITE" id="PS51704"/>
    </source>
</evidence>
<dbReference type="RefSeq" id="WP_179824307.1">
    <property type="nucleotide sequence ID" value="NZ_JACCCO010000002.1"/>
</dbReference>
<dbReference type="AlphaFoldDB" id="A0A852V0N5"/>
<evidence type="ECO:0000313" key="2">
    <source>
        <dbReference type="EMBL" id="NYF42049.1"/>
    </source>
</evidence>
<dbReference type="EC" id="3.1.4.46" evidence="2"/>
<dbReference type="GO" id="GO:0006629">
    <property type="term" value="P:lipid metabolic process"/>
    <property type="evidence" value="ECO:0007669"/>
    <property type="project" value="InterPro"/>
</dbReference>
<organism evidence="2 3">
    <name type="scientific">Streptosporangium sandarakinum</name>
    <dbReference type="NCBI Taxonomy" id="1260955"/>
    <lineage>
        <taxon>Bacteria</taxon>
        <taxon>Bacillati</taxon>
        <taxon>Actinomycetota</taxon>
        <taxon>Actinomycetes</taxon>
        <taxon>Streptosporangiales</taxon>
        <taxon>Streptosporangiaceae</taxon>
        <taxon>Streptosporangium</taxon>
    </lineage>
</organism>
<name>A0A852V0N5_9ACTN</name>
<dbReference type="Proteomes" id="UP000576393">
    <property type="component" value="Unassembled WGS sequence"/>
</dbReference>
<accession>A0A852V0N5</accession>
<protein>
    <submittedName>
        <fullName evidence="2">Glycerophosphoryl diester phosphodiesterase</fullName>
        <ecNumber evidence="2">3.1.4.46</ecNumber>
    </submittedName>
</protein>
<dbReference type="EMBL" id="JACCCO010000002">
    <property type="protein sequence ID" value="NYF42049.1"/>
    <property type="molecule type" value="Genomic_DNA"/>
</dbReference>
<comment type="caution">
    <text evidence="2">The sequence shown here is derived from an EMBL/GenBank/DDBJ whole genome shotgun (WGS) entry which is preliminary data.</text>
</comment>
<proteinExistence type="predicted"/>
<feature type="domain" description="GP-PDE" evidence="1">
    <location>
        <begin position="59"/>
        <end position="344"/>
    </location>
</feature>
<dbReference type="PROSITE" id="PS51704">
    <property type="entry name" value="GP_PDE"/>
    <property type="match status" value="1"/>
</dbReference>
<keyword evidence="3" id="KW-1185">Reference proteome</keyword>
<gene>
    <name evidence="2" type="ORF">HDA43_004250</name>
</gene>
<keyword evidence="2" id="KW-0378">Hydrolase</keyword>
<dbReference type="PANTHER" id="PTHR43805">
    <property type="entry name" value="GLYCEROPHOSPHORYL DIESTER PHOSPHODIESTERASE"/>
    <property type="match status" value="1"/>
</dbReference>
<dbReference type="SUPFAM" id="SSF51695">
    <property type="entry name" value="PLC-like phosphodiesterases"/>
    <property type="match status" value="1"/>
</dbReference>
<dbReference type="GO" id="GO:0008889">
    <property type="term" value="F:glycerophosphodiester phosphodiesterase activity"/>
    <property type="evidence" value="ECO:0007669"/>
    <property type="project" value="UniProtKB-EC"/>
</dbReference>
<dbReference type="InterPro" id="IPR030395">
    <property type="entry name" value="GP_PDE_dom"/>
</dbReference>